<dbReference type="Proteomes" id="UP000515297">
    <property type="component" value="Chromosome"/>
</dbReference>
<dbReference type="GO" id="GO:0005506">
    <property type="term" value="F:iron ion binding"/>
    <property type="evidence" value="ECO:0007669"/>
    <property type="project" value="InterPro"/>
</dbReference>
<dbReference type="PANTHER" id="PTHR30485">
    <property type="entry name" value="NI/FE-HYDROGENASE 1 B-TYPE CYTOCHROME SUBUNIT"/>
    <property type="match status" value="1"/>
</dbReference>
<feature type="transmembrane region" description="Helical" evidence="13">
    <location>
        <begin position="106"/>
        <end position="127"/>
    </location>
</feature>
<evidence type="ECO:0000256" key="1">
    <source>
        <dbReference type="ARBA" id="ARBA00004651"/>
    </source>
</evidence>
<dbReference type="EMBL" id="CP060052">
    <property type="protein sequence ID" value="QNE06163.1"/>
    <property type="molecule type" value="Genomic_DNA"/>
</dbReference>
<evidence type="ECO:0000256" key="11">
    <source>
        <dbReference type="ARBA" id="ARBA00023136"/>
    </source>
</evidence>
<proteinExistence type="inferred from homology"/>
<evidence type="ECO:0000256" key="9">
    <source>
        <dbReference type="ARBA" id="ARBA00022989"/>
    </source>
</evidence>
<protein>
    <submittedName>
        <fullName evidence="15">Cytochrome b/b6 domain-containing protein</fullName>
    </submittedName>
</protein>
<evidence type="ECO:0000256" key="4">
    <source>
        <dbReference type="ARBA" id="ARBA00022475"/>
    </source>
</evidence>
<dbReference type="InterPro" id="IPR016174">
    <property type="entry name" value="Di-haem_cyt_TM"/>
</dbReference>
<comment type="similarity">
    <text evidence="2">Belongs to the HupC/HyaC/HydC family.</text>
</comment>
<dbReference type="PRINTS" id="PR00161">
    <property type="entry name" value="NIHGNASECYTB"/>
</dbReference>
<feature type="transmembrane region" description="Helical" evidence="13">
    <location>
        <begin position="43"/>
        <end position="62"/>
    </location>
</feature>
<reference evidence="15 16" key="1">
    <citation type="submission" date="2020-08" db="EMBL/GenBank/DDBJ databases">
        <authorList>
            <person name="Liu G."/>
            <person name="Sun C."/>
        </authorList>
    </citation>
    <scope>NUCLEOTIDE SEQUENCE [LARGE SCALE GENOMIC DNA]</scope>
    <source>
        <strain evidence="15 16">OT19</strain>
    </source>
</reference>
<evidence type="ECO:0000256" key="7">
    <source>
        <dbReference type="ARBA" id="ARBA00022723"/>
    </source>
</evidence>
<evidence type="ECO:0000256" key="2">
    <source>
        <dbReference type="ARBA" id="ARBA00008622"/>
    </source>
</evidence>
<dbReference type="GO" id="GO:0009055">
    <property type="term" value="F:electron transfer activity"/>
    <property type="evidence" value="ECO:0007669"/>
    <property type="project" value="InterPro"/>
</dbReference>
<evidence type="ECO:0000256" key="5">
    <source>
        <dbReference type="ARBA" id="ARBA00022617"/>
    </source>
</evidence>
<feature type="transmembrane region" description="Helical" evidence="13">
    <location>
        <begin position="218"/>
        <end position="240"/>
    </location>
</feature>
<evidence type="ECO:0000313" key="15">
    <source>
        <dbReference type="EMBL" id="QNE06163.1"/>
    </source>
</evidence>
<feature type="region of interest" description="Disordered" evidence="12">
    <location>
        <begin position="1"/>
        <end position="27"/>
    </location>
</feature>
<evidence type="ECO:0000256" key="10">
    <source>
        <dbReference type="ARBA" id="ARBA00023004"/>
    </source>
</evidence>
<comment type="subcellular location">
    <subcellularLocation>
        <location evidence="1">Cell membrane</location>
        <topology evidence="1">Multi-pass membrane protein</topology>
    </subcellularLocation>
</comment>
<accession>A0A7G6VWP8</accession>
<dbReference type="GO" id="GO:0020037">
    <property type="term" value="F:heme binding"/>
    <property type="evidence" value="ECO:0007669"/>
    <property type="project" value="TreeGrafter"/>
</dbReference>
<dbReference type="PANTHER" id="PTHR30485:SF1">
    <property type="entry name" value="CYTOCHROME YDHU-RELATED"/>
    <property type="match status" value="1"/>
</dbReference>
<evidence type="ECO:0000256" key="8">
    <source>
        <dbReference type="ARBA" id="ARBA00022982"/>
    </source>
</evidence>
<keyword evidence="5" id="KW-0349">Heme</keyword>
<dbReference type="SUPFAM" id="SSF81342">
    <property type="entry name" value="Transmembrane di-heme cytochromes"/>
    <property type="match status" value="1"/>
</dbReference>
<keyword evidence="11 13" id="KW-0472">Membrane</keyword>
<evidence type="ECO:0000256" key="13">
    <source>
        <dbReference type="SAM" id="Phobius"/>
    </source>
</evidence>
<dbReference type="InterPro" id="IPR051542">
    <property type="entry name" value="Hydrogenase_cytochrome"/>
</dbReference>
<dbReference type="AlphaFoldDB" id="A0A7G6VWP8"/>
<dbReference type="Pfam" id="PF01292">
    <property type="entry name" value="Ni_hydr_CYTB"/>
    <property type="match status" value="1"/>
</dbReference>
<keyword evidence="6 13" id="KW-0812">Transmembrane</keyword>
<feature type="domain" description="Cytochrome b561 bacterial/Ni-hydrogenase" evidence="14">
    <location>
        <begin position="36"/>
        <end position="252"/>
    </location>
</feature>
<dbReference type="InterPro" id="IPR000516">
    <property type="entry name" value="Ni-dep_Hydgase_cyt-B"/>
</dbReference>
<keyword evidence="8" id="KW-0249">Electron transport</keyword>
<dbReference type="GO" id="GO:0005886">
    <property type="term" value="C:plasma membrane"/>
    <property type="evidence" value="ECO:0007669"/>
    <property type="project" value="UniProtKB-SubCell"/>
</dbReference>
<name>A0A7G6VWP8_9SPHN</name>
<feature type="compositionally biased region" description="Low complexity" evidence="12">
    <location>
        <begin position="12"/>
        <end position="26"/>
    </location>
</feature>
<keyword evidence="3" id="KW-0813">Transport</keyword>
<evidence type="ECO:0000313" key="16">
    <source>
        <dbReference type="Proteomes" id="UP000515297"/>
    </source>
</evidence>
<organism evidence="15 16">
    <name type="scientific">Croceicoccus marinus</name>
    <dbReference type="NCBI Taxonomy" id="450378"/>
    <lineage>
        <taxon>Bacteria</taxon>
        <taxon>Pseudomonadati</taxon>
        <taxon>Pseudomonadota</taxon>
        <taxon>Alphaproteobacteria</taxon>
        <taxon>Sphingomonadales</taxon>
        <taxon>Erythrobacteraceae</taxon>
        <taxon>Croceicoccus</taxon>
    </lineage>
</organism>
<keyword evidence="4" id="KW-1003">Cell membrane</keyword>
<gene>
    <name evidence="15" type="ORF">H4O24_05965</name>
</gene>
<dbReference type="Gene3D" id="1.20.950.20">
    <property type="entry name" value="Transmembrane di-heme cytochromes, Chain C"/>
    <property type="match status" value="1"/>
</dbReference>
<feature type="transmembrane region" description="Helical" evidence="13">
    <location>
        <begin position="174"/>
        <end position="198"/>
    </location>
</feature>
<keyword evidence="9 13" id="KW-1133">Transmembrane helix</keyword>
<dbReference type="InterPro" id="IPR011577">
    <property type="entry name" value="Cyt_b561_bac/Ni-Hgenase"/>
</dbReference>
<sequence length="260" mass="29503">MAGTIQRRRSSLAEASLESGSAPAEADGASGRAVYRHRVPTRLWHWINVLAVFVMIGSGLMISNAHPHLYWGEYGANYDPSWLDPPRFPGWITIPSDYNLAMARRWHLTFALLFAFNLLVFMIWSAINGHIARDLRIRLAEVRPAHLWSDVKAHLRLRFHDPDRPTAYNILQKLSYVGVIFVALPLLIMTGLTLSPAMDAAWPWLLDLFGGRQSARSIHFIACWLVMAFIVVHVLLVVLAGPVNEIRSMITGRWRVPHER</sequence>
<keyword evidence="7" id="KW-0479">Metal-binding</keyword>
<evidence type="ECO:0000256" key="6">
    <source>
        <dbReference type="ARBA" id="ARBA00022692"/>
    </source>
</evidence>
<dbReference type="GO" id="GO:0022904">
    <property type="term" value="P:respiratory electron transport chain"/>
    <property type="evidence" value="ECO:0007669"/>
    <property type="project" value="InterPro"/>
</dbReference>
<feature type="compositionally biased region" description="Basic residues" evidence="12">
    <location>
        <begin position="1"/>
        <end position="10"/>
    </location>
</feature>
<evidence type="ECO:0000259" key="14">
    <source>
        <dbReference type="Pfam" id="PF01292"/>
    </source>
</evidence>
<evidence type="ECO:0000256" key="12">
    <source>
        <dbReference type="SAM" id="MobiDB-lite"/>
    </source>
</evidence>
<keyword evidence="10" id="KW-0408">Iron</keyword>
<evidence type="ECO:0000256" key="3">
    <source>
        <dbReference type="ARBA" id="ARBA00022448"/>
    </source>
</evidence>